<evidence type="ECO:0000313" key="3">
    <source>
        <dbReference type="Proteomes" id="UP000886523"/>
    </source>
</evidence>
<name>A0A9P6E070_9AGAM</name>
<comment type="caution">
    <text evidence="2">The sequence shown here is derived from an EMBL/GenBank/DDBJ whole genome shotgun (WGS) entry which is preliminary data.</text>
</comment>
<gene>
    <name evidence="2" type="ORF">BS47DRAFT_1357483</name>
</gene>
<accession>A0A9P6E070</accession>
<evidence type="ECO:0000256" key="1">
    <source>
        <dbReference type="SAM" id="MobiDB-lite"/>
    </source>
</evidence>
<keyword evidence="3" id="KW-1185">Reference proteome</keyword>
<dbReference type="EMBL" id="MU128912">
    <property type="protein sequence ID" value="KAF9520252.1"/>
    <property type="molecule type" value="Genomic_DNA"/>
</dbReference>
<dbReference type="Proteomes" id="UP000886523">
    <property type="component" value="Unassembled WGS sequence"/>
</dbReference>
<evidence type="ECO:0000313" key="2">
    <source>
        <dbReference type="EMBL" id="KAF9520252.1"/>
    </source>
</evidence>
<proteinExistence type="predicted"/>
<dbReference type="AlphaFoldDB" id="A0A9P6E070"/>
<feature type="compositionally biased region" description="Acidic residues" evidence="1">
    <location>
        <begin position="31"/>
        <end position="54"/>
    </location>
</feature>
<organism evidence="2 3">
    <name type="scientific">Hydnum rufescens UP504</name>
    <dbReference type="NCBI Taxonomy" id="1448309"/>
    <lineage>
        <taxon>Eukaryota</taxon>
        <taxon>Fungi</taxon>
        <taxon>Dikarya</taxon>
        <taxon>Basidiomycota</taxon>
        <taxon>Agaricomycotina</taxon>
        <taxon>Agaricomycetes</taxon>
        <taxon>Cantharellales</taxon>
        <taxon>Hydnaceae</taxon>
        <taxon>Hydnum</taxon>
    </lineage>
</organism>
<reference evidence="2" key="1">
    <citation type="journal article" date="2020" name="Nat. Commun.">
        <title>Large-scale genome sequencing of mycorrhizal fungi provides insights into the early evolution of symbiotic traits.</title>
        <authorList>
            <person name="Miyauchi S."/>
            <person name="Kiss E."/>
            <person name="Kuo A."/>
            <person name="Drula E."/>
            <person name="Kohler A."/>
            <person name="Sanchez-Garcia M."/>
            <person name="Morin E."/>
            <person name="Andreopoulos B."/>
            <person name="Barry K.W."/>
            <person name="Bonito G."/>
            <person name="Buee M."/>
            <person name="Carver A."/>
            <person name="Chen C."/>
            <person name="Cichocki N."/>
            <person name="Clum A."/>
            <person name="Culley D."/>
            <person name="Crous P.W."/>
            <person name="Fauchery L."/>
            <person name="Girlanda M."/>
            <person name="Hayes R.D."/>
            <person name="Keri Z."/>
            <person name="LaButti K."/>
            <person name="Lipzen A."/>
            <person name="Lombard V."/>
            <person name="Magnuson J."/>
            <person name="Maillard F."/>
            <person name="Murat C."/>
            <person name="Nolan M."/>
            <person name="Ohm R.A."/>
            <person name="Pangilinan J."/>
            <person name="Pereira M.F."/>
            <person name="Perotto S."/>
            <person name="Peter M."/>
            <person name="Pfister S."/>
            <person name="Riley R."/>
            <person name="Sitrit Y."/>
            <person name="Stielow J.B."/>
            <person name="Szollosi G."/>
            <person name="Zifcakova L."/>
            <person name="Stursova M."/>
            <person name="Spatafora J.W."/>
            <person name="Tedersoo L."/>
            <person name="Vaario L.M."/>
            <person name="Yamada A."/>
            <person name="Yan M."/>
            <person name="Wang P."/>
            <person name="Xu J."/>
            <person name="Bruns T."/>
            <person name="Baldrian P."/>
            <person name="Vilgalys R."/>
            <person name="Dunand C."/>
            <person name="Henrissat B."/>
            <person name="Grigoriev I.V."/>
            <person name="Hibbett D."/>
            <person name="Nagy L.G."/>
            <person name="Martin F.M."/>
        </authorList>
    </citation>
    <scope>NUCLEOTIDE SEQUENCE</scope>
    <source>
        <strain evidence="2">UP504</strain>
    </source>
</reference>
<sequence>MRKTRLKNNSKNDAPDHEPELIQLGGKAETEGDTEGNTEGDTDMEGDPEAETENGGEPNTQTKGEMQRKSKKYLGKQPGHTDMDVAALMEEIRQAKWRIQELEEKWGAAIEYGEKLEMINNQLTEELERGKGLNSDHV</sequence>
<feature type="region of interest" description="Disordered" evidence="1">
    <location>
        <begin position="1"/>
        <end position="80"/>
    </location>
</feature>
<protein>
    <submittedName>
        <fullName evidence="2">Uncharacterized protein</fullName>
    </submittedName>
</protein>